<dbReference type="InterPro" id="IPR024973">
    <property type="entry name" value="ESPR"/>
</dbReference>
<evidence type="ECO:0000256" key="3">
    <source>
        <dbReference type="ARBA" id="ARBA00005848"/>
    </source>
</evidence>
<evidence type="ECO:0000256" key="2">
    <source>
        <dbReference type="ARBA" id="ARBA00004442"/>
    </source>
</evidence>
<dbReference type="Proteomes" id="UP000254649">
    <property type="component" value="Unassembled WGS sequence"/>
</dbReference>
<evidence type="ECO:0000256" key="1">
    <source>
        <dbReference type="ARBA" id="ARBA00004241"/>
    </source>
</evidence>
<dbReference type="Gene3D" id="2.150.10.10">
    <property type="entry name" value="Serralysin-like metalloprotease, C-terminal"/>
    <property type="match status" value="3"/>
</dbReference>
<evidence type="ECO:0000256" key="10">
    <source>
        <dbReference type="ARBA" id="ARBA00023237"/>
    </source>
</evidence>
<dbReference type="Gene3D" id="3.90.1780.10">
    <property type="entry name" value="Trimeric adhesin"/>
    <property type="match status" value="6"/>
</dbReference>
<gene>
    <name evidence="17" type="ORF">NCTC10801_01737</name>
</gene>
<evidence type="ECO:0000256" key="6">
    <source>
        <dbReference type="ARBA" id="ARBA00022692"/>
    </source>
</evidence>
<comment type="similarity">
    <text evidence="3">Belongs to the autotransporter-2 (AT-2) (TC 1.B.40) family.</text>
</comment>
<proteinExistence type="inferred from homology"/>
<keyword evidence="8" id="KW-0653">Protein transport</keyword>
<protein>
    <submittedName>
        <fullName evidence="17">Autotransporter adhesin</fullName>
    </submittedName>
</protein>
<sequence length="1947" mass="196071">MNKIFKVIYNHAAQRFDVVSELTKSNGKSSSTTDNRIEPSKALLALGVAGAALLGTTDAMAVISVTQPKVGVSGVISGTNAKNNGDAPLYISTPEGNTYGTTVLIGNNTSNKNNGGGSVIIGDSAKGDNLSVVIGRQAKSEGQQDVVIGAGAEQRNTSSTSYSTVIGRGAIVGSNGTVAVAIGYQSLANNSHATTIGANSVANGVAATAIGYKALALGNSGVAVGFGANASGPNSQAIGVNSCATMNSALAFGSTAKAFKEHAVAIGSVANANGTNGAIAIGWTSGTTGESGIAIGPVAGSHGERAVAIGRSATANGTRSTAVGTIARTLGDYSVAMGARANTALTATNSIAMGNVSTVSGSNSISIGPNSNVTGNTSIAVGAGNVVTGNNSGVFGDPSYVSGDGSYSIGNNNTITTRDTFVLGSGINRADDLTSNLSGTVANSVYLGADSEVTAGAAATAGELKANTSAQTTDVATTAGATGTVTTATVGSLTYSGFQGATSVGGVAVGAAGTERRIQSLAAGEISATSTDAINGSQLYATNKVLGNVYNSTTAALGGTVTPTDTAGNFKVSYDLTGNNPSTSGSTGTTYNNVGAALTALSEAVNQPITFTADKGSTTRELGSTLKIVSGSATDTSTDNLLTNVTKDGTIEISFATKPTFTNVTVKDTLDVGPVTIKQTGIDAGNTTITHVAPGKNPTDAVNLSQLNASKSVVTAGNQTSITTSPNADGSTNYKVDVTTGTSSVSDGKAKDAEGNTVAAGKAVANVANGAVATISDVVNTINDVYWNTVAGNVTGTNGEFKSDATAKVKAGDTVTHNAGQNIKIEQTGATFNISTTANVTFTNAVVNSTLSLGDVSDASAPVVNMTAVNASTPKVKNVSAIDVNGSTITHLAHNLPTTVSTGDEATSTKSQAAPTVTDAQKTNAATLGDVLNAGWNLRTADKGPLDFVKPYDTVEFLNGEGTSVVSSTDGSVNKIQYNVNADGKTTEITYVDKDGNTVTKNADGKYSKADGSLYTGPVTSRISAIGPKVNGENATGPINLINGDTTTVTNTGNGIKVEVNTGEIKPEDNGTVTGPRASAIDALKTAQDAFNALPADATEEHKKAAQDKINAAQDAVEKAGNQVATAQNVADAINGSGWKTNSTTATGGATETVVNPGETVNFEAGKNMQVTQKVEKDALTGKETISYTYGTKDDVSFNSVQIGGVTKDGKVENPITINSKVDGDKVVNTISNLTTTLPDPSTVNDGKSGTAPSNPVTTNAATLGDVLNAGWNLQGNGEAKDFVKPYDTVNFANGAGTTAVVTSDGTVSKVTYDVAVDNKTTEITYTNAAGDTLYKQADDTYNTKRDGSGNTVAEDQITGSRVSAILPKTSVNGDEVTGPVNIVNGDTTTVTNTANGIKVEVNTGEIKPEDNGTVTGPRASAIDALKTAQDELAALPKNATEEQKKAAQDKIKAAQDAVEKAGNQVATAQNVADAINGSGWTAAVDKTGTGESTDKGGDSLVNPGDTVKFIAGDNMNITKDGLNYTIATKKDVKFDTVAADKGLTIGSGDNAVNMTPTTTTVANGETKPAVNMNGATLTNISSNLPNTTSVGDKPTTNAPITAQEAQDLANKSGSNAATLGDVLNAGWNLQGNGVAKDFVKPYDTVNFVNGAGTTAEVTSNGQVSNVTYNVAVDDTTTEITYTDAKGNTLYKQADGTYNTARDGKGTTVKAGDVTGSRVSAKTSPLTNNADGTVNTPANPNSLATAGDVANAINNSGFTLTTSASKGEVEGTSNYKVNPGKTVTVDAGKNIKVTQKDGVVSVATKDNVEFSSVKTNKIEAGSVTIDQNGIDAGGKKITNVARGTKGTDAVNLNQLKEVAGDIHNKINRNNKDLRAGIAGANAAAGLPQVYTPGRSMVAASVGAFKGQSALAVGYSRASDNGKLILKLQGNANSRGDVGGSVGMGYQW</sequence>
<dbReference type="Pfam" id="PF05662">
    <property type="entry name" value="YadA_stalk"/>
    <property type="match status" value="3"/>
</dbReference>
<evidence type="ECO:0000256" key="12">
    <source>
        <dbReference type="SAM" id="MobiDB-lite"/>
    </source>
</evidence>
<evidence type="ECO:0000313" key="17">
    <source>
        <dbReference type="EMBL" id="SUT92612.1"/>
    </source>
</evidence>
<feature type="domain" description="Trimeric autotransporter adhesin YadA-like head" evidence="14">
    <location>
        <begin position="303"/>
        <end position="325"/>
    </location>
</feature>
<evidence type="ECO:0000256" key="7">
    <source>
        <dbReference type="ARBA" id="ARBA00022729"/>
    </source>
</evidence>
<dbReference type="GO" id="GO:0015031">
    <property type="term" value="P:protein transport"/>
    <property type="evidence" value="ECO:0007669"/>
    <property type="project" value="UniProtKB-KW"/>
</dbReference>
<evidence type="ECO:0000259" key="13">
    <source>
        <dbReference type="Pfam" id="PF03895"/>
    </source>
</evidence>
<evidence type="ECO:0000256" key="8">
    <source>
        <dbReference type="ARBA" id="ARBA00022927"/>
    </source>
</evidence>
<evidence type="ECO:0000256" key="11">
    <source>
        <dbReference type="SAM" id="Coils"/>
    </source>
</evidence>
<dbReference type="SUPFAM" id="SSF101999">
    <property type="entry name" value="Trimeric adhesin"/>
    <property type="match status" value="3"/>
</dbReference>
<evidence type="ECO:0000259" key="16">
    <source>
        <dbReference type="Pfam" id="PF13018"/>
    </source>
</evidence>
<dbReference type="GO" id="GO:0009279">
    <property type="term" value="C:cell outer membrane"/>
    <property type="evidence" value="ECO:0007669"/>
    <property type="project" value="UniProtKB-SubCell"/>
</dbReference>
<feature type="domain" description="Trimeric autotransporter adhesin YadA-like stalk" evidence="15">
    <location>
        <begin position="1836"/>
        <end position="1874"/>
    </location>
</feature>
<evidence type="ECO:0000256" key="9">
    <source>
        <dbReference type="ARBA" id="ARBA00023136"/>
    </source>
</evidence>
<feature type="coiled-coil region" evidence="11">
    <location>
        <begin position="1096"/>
        <end position="1130"/>
    </location>
</feature>
<keyword evidence="9" id="KW-0472">Membrane</keyword>
<evidence type="ECO:0000313" key="18">
    <source>
        <dbReference type="Proteomes" id="UP000254649"/>
    </source>
</evidence>
<feature type="coiled-coil region" evidence="11">
    <location>
        <begin position="1438"/>
        <end position="1472"/>
    </location>
</feature>
<feature type="domain" description="Trimeric autotransporter adhesin YadA-like stalk" evidence="15">
    <location>
        <begin position="689"/>
        <end position="728"/>
    </location>
</feature>
<dbReference type="InterPro" id="IPR037174">
    <property type="entry name" value="Trimeric_adhesin"/>
</dbReference>
<organism evidence="17 18">
    <name type="scientific">[Actinobacillus] rossii</name>
    <dbReference type="NCBI Taxonomy" id="123820"/>
    <lineage>
        <taxon>Bacteria</taxon>
        <taxon>Pseudomonadati</taxon>
        <taxon>Pseudomonadota</taxon>
        <taxon>Gammaproteobacteria</taxon>
        <taxon>Pasteurellales</taxon>
        <taxon>Pasteurellaceae</taxon>
    </lineage>
</organism>
<dbReference type="SUPFAM" id="SSF101967">
    <property type="entry name" value="Adhesin YadA, collagen-binding domain"/>
    <property type="match status" value="2"/>
</dbReference>
<dbReference type="InterPro" id="IPR005594">
    <property type="entry name" value="YadA_C"/>
</dbReference>
<feature type="domain" description="Trimeric autotransporter adhesin YadA-like head" evidence="14">
    <location>
        <begin position="202"/>
        <end position="228"/>
    </location>
</feature>
<dbReference type="Gene3D" id="6.10.250.2040">
    <property type="match status" value="1"/>
</dbReference>
<dbReference type="InterPro" id="IPR045584">
    <property type="entry name" value="Pilin-like"/>
</dbReference>
<feature type="region of interest" description="Disordered" evidence="12">
    <location>
        <begin position="898"/>
        <end position="918"/>
    </location>
</feature>
<keyword evidence="10" id="KW-0998">Cell outer membrane</keyword>
<dbReference type="OrthoDB" id="5670697at2"/>
<dbReference type="EMBL" id="UFRQ01000003">
    <property type="protein sequence ID" value="SUT92612.1"/>
    <property type="molecule type" value="Genomic_DNA"/>
</dbReference>
<dbReference type="Pfam" id="PF03895">
    <property type="entry name" value="YadA_anchor"/>
    <property type="match status" value="1"/>
</dbReference>
<comment type="subcellular location">
    <subcellularLocation>
        <location evidence="2">Cell outer membrane</location>
    </subcellularLocation>
    <subcellularLocation>
        <location evidence="1">Cell surface</location>
    </subcellularLocation>
</comment>
<feature type="domain" description="Trimeric autotransporter adhesin YadA-like C-terminal membrane anchor" evidence="13">
    <location>
        <begin position="1887"/>
        <end position="1947"/>
    </location>
</feature>
<dbReference type="GO" id="GO:0009986">
    <property type="term" value="C:cell surface"/>
    <property type="evidence" value="ECO:0007669"/>
    <property type="project" value="UniProtKB-SubCell"/>
</dbReference>
<dbReference type="SUPFAM" id="SSF54523">
    <property type="entry name" value="Pili subunits"/>
    <property type="match status" value="1"/>
</dbReference>
<dbReference type="CDD" id="cd12820">
    <property type="entry name" value="LbR_YadA-like"/>
    <property type="match status" value="2"/>
</dbReference>
<dbReference type="Gene3D" id="3.30.1300.30">
    <property type="entry name" value="GSPII I/J protein-like"/>
    <property type="match status" value="1"/>
</dbReference>
<evidence type="ECO:0000256" key="5">
    <source>
        <dbReference type="ARBA" id="ARBA00022452"/>
    </source>
</evidence>
<name>A0A380TX58_9PAST</name>
<keyword evidence="5" id="KW-1134">Transmembrane beta strand</keyword>
<dbReference type="Pfam" id="PF13018">
    <property type="entry name" value="ESPR"/>
    <property type="match status" value="1"/>
</dbReference>
<keyword evidence="7" id="KW-0732">Signal</keyword>
<evidence type="ECO:0000259" key="14">
    <source>
        <dbReference type="Pfam" id="PF05658"/>
    </source>
</evidence>
<dbReference type="Pfam" id="PF05658">
    <property type="entry name" value="YadA_head"/>
    <property type="match status" value="4"/>
</dbReference>
<dbReference type="Gene3D" id="1.20.5.170">
    <property type="match status" value="1"/>
</dbReference>
<evidence type="ECO:0000259" key="15">
    <source>
        <dbReference type="Pfam" id="PF05662"/>
    </source>
</evidence>
<feature type="domain" description="Trimeric autotransporter adhesin YadA-like head" evidence="14">
    <location>
        <begin position="244"/>
        <end position="268"/>
    </location>
</feature>
<reference evidence="17 18" key="1">
    <citation type="submission" date="2018-06" db="EMBL/GenBank/DDBJ databases">
        <authorList>
            <consortium name="Pathogen Informatics"/>
            <person name="Doyle S."/>
        </authorList>
    </citation>
    <scope>NUCLEOTIDE SEQUENCE [LARGE SCALE GENOMIC DNA]</scope>
    <source>
        <strain evidence="17 18">NCTC10801</strain>
    </source>
</reference>
<dbReference type="InterPro" id="IPR008640">
    <property type="entry name" value="Adhesin_Head_dom"/>
</dbReference>
<feature type="domain" description="Trimeric autotransporter adhesin YadA-like head" evidence="14">
    <location>
        <begin position="346"/>
        <end position="371"/>
    </location>
</feature>
<dbReference type="InterPro" id="IPR011049">
    <property type="entry name" value="Serralysin-like_metalloprot_C"/>
</dbReference>
<keyword evidence="4" id="KW-0813">Transport</keyword>
<keyword evidence="11" id="KW-0175">Coiled coil</keyword>
<keyword evidence="6" id="KW-0812">Transmembrane</keyword>
<feature type="domain" description="Trimeric autotransporter adhesin YadA-like stalk" evidence="15">
    <location>
        <begin position="517"/>
        <end position="555"/>
    </location>
</feature>
<keyword evidence="18" id="KW-1185">Reference proteome</keyword>
<feature type="domain" description="ESPR" evidence="16">
    <location>
        <begin position="1"/>
        <end position="49"/>
    </location>
</feature>
<evidence type="ECO:0000256" key="4">
    <source>
        <dbReference type="ARBA" id="ARBA00022448"/>
    </source>
</evidence>
<accession>A0A380TX58</accession>
<dbReference type="InterPro" id="IPR008635">
    <property type="entry name" value="Coiled_stalk_dom"/>
</dbReference>